<keyword evidence="2" id="KW-1185">Reference proteome</keyword>
<evidence type="ECO:0000313" key="2">
    <source>
        <dbReference type="Proteomes" id="UP000768646"/>
    </source>
</evidence>
<comment type="caution">
    <text evidence="1">The sequence shown here is derived from an EMBL/GenBank/DDBJ whole genome shotgun (WGS) entry which is preliminary data.</text>
</comment>
<name>A0ACB7CGU2_9ASCO</name>
<protein>
    <submittedName>
        <fullName evidence="1">Uncharacterized protein</fullName>
    </submittedName>
</protein>
<organism evidence="1 2">
    <name type="scientific">Pneumocystis oryctolagi</name>
    <dbReference type="NCBI Taxonomy" id="42067"/>
    <lineage>
        <taxon>Eukaryota</taxon>
        <taxon>Fungi</taxon>
        <taxon>Dikarya</taxon>
        <taxon>Ascomycota</taxon>
        <taxon>Taphrinomycotina</taxon>
        <taxon>Pneumocystomycetes</taxon>
        <taxon>Pneumocystaceae</taxon>
        <taxon>Pneumocystis</taxon>
    </lineage>
</organism>
<reference evidence="1 2" key="1">
    <citation type="journal article" date="2021" name="Commun. Biol.">
        <title>Genomic insights into the host specific adaptation of the Pneumocystis genus.</title>
        <authorList>
            <person name="Cisse O.H."/>
            <person name="Ma L."/>
            <person name="Dekker J.P."/>
            <person name="Khil P.P."/>
            <person name="Youn J.-H."/>
            <person name="Brenchley J.M."/>
            <person name="Blair R."/>
            <person name="Pahar B."/>
            <person name="Chabe M."/>
            <person name="Van Rompay K.K.A."/>
            <person name="Keesler R."/>
            <person name="Sukura A."/>
            <person name="Hirsch V."/>
            <person name="Kutty G."/>
            <person name="Liu Y."/>
            <person name="Peng L."/>
            <person name="Chen J."/>
            <person name="Song J."/>
            <person name="Weissenbacher-Lang C."/>
            <person name="Xu J."/>
            <person name="Upham N.S."/>
            <person name="Stajich J.E."/>
            <person name="Cuomo C.A."/>
            <person name="Cushion M.T."/>
            <person name="Kovacs J.A."/>
        </authorList>
    </citation>
    <scope>NUCLEOTIDE SEQUENCE [LARGE SCALE GENOMIC DNA]</scope>
    <source>
        <strain evidence="1 2">RABM</strain>
    </source>
</reference>
<evidence type="ECO:0000313" key="1">
    <source>
        <dbReference type="EMBL" id="KAG4306393.1"/>
    </source>
</evidence>
<proteinExistence type="predicted"/>
<dbReference type="EMBL" id="JABTEG010000001">
    <property type="protein sequence ID" value="KAG4306393.1"/>
    <property type="molecule type" value="Genomic_DNA"/>
</dbReference>
<dbReference type="Proteomes" id="UP000768646">
    <property type="component" value="Unassembled WGS sequence"/>
</dbReference>
<gene>
    <name evidence="1" type="ORF">PORY_000381</name>
</gene>
<sequence length="499" mass="58827">MDELVKNLKIPIKIKNCKDLKGFGLYSTKCFEEGEQIFVVKPLVAVLDEKDLKNACSNCFSCKEDKNDESFYLFPCKDCKILYYCCQECQENDWKTFHQYECAFLLSKFPKIIPGSIRMCMRLIFYGRLYPSSPEWSAIMELESHRSEIMSSEKKDIVLMLSKGIQNFTNEVNETLVLDLFCKIMINSFSLMTFSYDTIGTAIDPIISRINHSCYPNAVLVFDNNIITLRSLRKISSDQQITISYIDMNNTQKNRHDELISRYYFSCKCIRCTNPDKLENYFILKKEIPLDEFSRIETVINYALTKKNVYIFQALSILHRLKGWNSTIYPLNELHKSALTYFLDKKKFRSALCHGLFIHLIGRKVYKEYTSSFDPVYVVQMYLLVRLMIYQASENIQKQFKQVGAEDLMKYAYKLLYELVKLSYKSHGLSSKFSKKLQKTFKETGEDISFYNWGKHWQSVLKNNPEDLQINDDYIKIENKLLLEVKMYIEHLYDKNYEV</sequence>
<accession>A0ACB7CGU2</accession>